<dbReference type="AlphaFoldDB" id="A0A927N022"/>
<name>A0A927N022_9ACTN</name>
<sequence>MERHRGNPAAAVSRAEAAVAVHRRTDHHLGKARALKALGLALRECPDEALTGERAESCLREAYDLFDSFGSYEAETVS</sequence>
<dbReference type="RefSeq" id="WP_192753549.1">
    <property type="nucleotide sequence ID" value="NZ_JADBEM010000001.1"/>
</dbReference>
<accession>A0A927N022</accession>
<comment type="caution">
    <text evidence="1">The sequence shown here is derived from an EMBL/GenBank/DDBJ whole genome shotgun (WGS) entry which is preliminary data.</text>
</comment>
<proteinExistence type="predicted"/>
<evidence type="ECO:0000313" key="2">
    <source>
        <dbReference type="Proteomes" id="UP000638648"/>
    </source>
</evidence>
<organism evidence="1 2">
    <name type="scientific">Actinopolymorpha pittospori</name>
    <dbReference type="NCBI Taxonomy" id="648752"/>
    <lineage>
        <taxon>Bacteria</taxon>
        <taxon>Bacillati</taxon>
        <taxon>Actinomycetota</taxon>
        <taxon>Actinomycetes</taxon>
        <taxon>Propionibacteriales</taxon>
        <taxon>Actinopolymorphaceae</taxon>
        <taxon>Actinopolymorpha</taxon>
    </lineage>
</organism>
<evidence type="ECO:0000313" key="1">
    <source>
        <dbReference type="EMBL" id="MBE1610130.1"/>
    </source>
</evidence>
<reference evidence="1" key="1">
    <citation type="submission" date="2020-10" db="EMBL/GenBank/DDBJ databases">
        <title>Sequencing the genomes of 1000 actinobacteria strains.</title>
        <authorList>
            <person name="Klenk H.-P."/>
        </authorList>
    </citation>
    <scope>NUCLEOTIDE SEQUENCE</scope>
    <source>
        <strain evidence="1">DSM 45354</strain>
    </source>
</reference>
<gene>
    <name evidence="1" type="ORF">HEB94_006978</name>
</gene>
<dbReference type="EMBL" id="JADBEM010000001">
    <property type="protein sequence ID" value="MBE1610130.1"/>
    <property type="molecule type" value="Genomic_DNA"/>
</dbReference>
<dbReference type="Proteomes" id="UP000638648">
    <property type="component" value="Unassembled WGS sequence"/>
</dbReference>
<protein>
    <submittedName>
        <fullName evidence="1">Uncharacterized protein</fullName>
    </submittedName>
</protein>
<keyword evidence="2" id="KW-1185">Reference proteome</keyword>